<sequence length="121" mass="13547">MCRYSWKKVSLWALLTLFSTVSASAVDRVSIRAKADSVGRDVSFSEYTHIYRTKRVSSTYPIKIKMKGGSLLVTSQHSQMLPVYKGNGVFYGLFRLNKGTNWISGLPKGTYIINNSKVTVS</sequence>
<dbReference type="AlphaFoldDB" id="A0A6N3DBM6"/>
<gene>
    <name evidence="2" type="ORF">PCLFYP37_02343</name>
</gene>
<accession>A0A6N3DBM6</accession>
<reference evidence="2" key="1">
    <citation type="submission" date="2019-11" db="EMBL/GenBank/DDBJ databases">
        <authorList>
            <person name="Feng L."/>
        </authorList>
    </citation>
    <scope>NUCLEOTIDE SEQUENCE</scope>
    <source>
        <strain evidence="2">PclaraLFYP37</strain>
    </source>
</reference>
<feature type="chain" id="PRO_5026698954" evidence="1">
    <location>
        <begin position="26"/>
        <end position="121"/>
    </location>
</feature>
<protein>
    <submittedName>
        <fullName evidence="2">Uncharacterized protein</fullName>
    </submittedName>
</protein>
<dbReference type="EMBL" id="CACRUT010000015">
    <property type="protein sequence ID" value="VYU26340.1"/>
    <property type="molecule type" value="Genomic_DNA"/>
</dbReference>
<organism evidence="2">
    <name type="scientific">Paraprevotella clara</name>
    <dbReference type="NCBI Taxonomy" id="454154"/>
    <lineage>
        <taxon>Bacteria</taxon>
        <taxon>Pseudomonadati</taxon>
        <taxon>Bacteroidota</taxon>
        <taxon>Bacteroidia</taxon>
        <taxon>Bacteroidales</taxon>
        <taxon>Prevotellaceae</taxon>
        <taxon>Paraprevotella</taxon>
    </lineage>
</organism>
<evidence type="ECO:0000256" key="1">
    <source>
        <dbReference type="SAM" id="SignalP"/>
    </source>
</evidence>
<keyword evidence="1" id="KW-0732">Signal</keyword>
<name>A0A6N3DBM6_9BACT</name>
<evidence type="ECO:0000313" key="2">
    <source>
        <dbReference type="EMBL" id="VYU26340.1"/>
    </source>
</evidence>
<proteinExistence type="predicted"/>
<feature type="signal peptide" evidence="1">
    <location>
        <begin position="1"/>
        <end position="25"/>
    </location>
</feature>
<dbReference type="RefSeq" id="WP_281797818.1">
    <property type="nucleotide sequence ID" value="NZ_AP025941.1"/>
</dbReference>